<organism evidence="2 3">
    <name type="scientific">Mucilaginibacter gynuensis</name>
    <dbReference type="NCBI Taxonomy" id="1302236"/>
    <lineage>
        <taxon>Bacteria</taxon>
        <taxon>Pseudomonadati</taxon>
        <taxon>Bacteroidota</taxon>
        <taxon>Sphingobacteriia</taxon>
        <taxon>Sphingobacteriales</taxon>
        <taxon>Sphingobacteriaceae</taxon>
        <taxon>Mucilaginibacter</taxon>
    </lineage>
</organism>
<proteinExistence type="predicted"/>
<dbReference type="Pfam" id="PF13715">
    <property type="entry name" value="CarbopepD_reg_2"/>
    <property type="match status" value="1"/>
</dbReference>
<dbReference type="SUPFAM" id="SSF49464">
    <property type="entry name" value="Carboxypeptidase regulatory domain-like"/>
    <property type="match status" value="1"/>
</dbReference>
<feature type="signal peptide" evidence="1">
    <location>
        <begin position="1"/>
        <end position="21"/>
    </location>
</feature>
<evidence type="ECO:0000256" key="1">
    <source>
        <dbReference type="SAM" id="SignalP"/>
    </source>
</evidence>
<evidence type="ECO:0000313" key="2">
    <source>
        <dbReference type="EMBL" id="GAA4319012.1"/>
    </source>
</evidence>
<dbReference type="EMBL" id="BAABFT010000003">
    <property type="protein sequence ID" value="GAA4319012.1"/>
    <property type="molecule type" value="Genomic_DNA"/>
</dbReference>
<evidence type="ECO:0000313" key="3">
    <source>
        <dbReference type="Proteomes" id="UP001500582"/>
    </source>
</evidence>
<dbReference type="InterPro" id="IPR008969">
    <property type="entry name" value="CarboxyPept-like_regulatory"/>
</dbReference>
<sequence>MARLGRHIGIICLLLCSVAIAHTGFAQTLVSGKVTRMDSKTPIENASVFLNNATFGTSTITDGAYALKNVKPGQYQLVVSCVGFEEHVQTIMVGNEPLKVDIQMMPKVTELRGVVVSTPADWKRNYELFKKDFIGTSENSKKCTVVNPHVVSLIYRKSKLLLEAYSEEFLVVENRALGYRVKYLIRDFKSDKMSGIISYEGRALFEDLKGSEHQKKEWKAKRDEAYYGSPKHFYRALYTNRLNEEGFQVLNFSRQLNPRRPPEELLQKMLRKFANNRDSLNYWGGLGNESRYYKENLQRVPLSSLAICFKTENPGIFALSFQRLLYVIYTKKHEETYFKDFYRPLDMENFEASVITPYEPYVFFDMNGTVIKNAPLYEGTWSKAKLAELLPVDYVPDEPAKTDIN</sequence>
<reference evidence="3" key="1">
    <citation type="journal article" date="2019" name="Int. J. Syst. Evol. Microbiol.">
        <title>The Global Catalogue of Microorganisms (GCM) 10K type strain sequencing project: providing services to taxonomists for standard genome sequencing and annotation.</title>
        <authorList>
            <consortium name="The Broad Institute Genomics Platform"/>
            <consortium name="The Broad Institute Genome Sequencing Center for Infectious Disease"/>
            <person name="Wu L."/>
            <person name="Ma J."/>
        </authorList>
    </citation>
    <scope>NUCLEOTIDE SEQUENCE [LARGE SCALE GENOMIC DNA]</scope>
    <source>
        <strain evidence="3">JCM 17705</strain>
    </source>
</reference>
<name>A0ABP8G7V1_9SPHI</name>
<dbReference type="Proteomes" id="UP001500582">
    <property type="component" value="Unassembled WGS sequence"/>
</dbReference>
<evidence type="ECO:0008006" key="4">
    <source>
        <dbReference type="Google" id="ProtNLM"/>
    </source>
</evidence>
<protein>
    <recommendedName>
        <fullName evidence="4">Carboxypeptidase-like protein</fullName>
    </recommendedName>
</protein>
<feature type="chain" id="PRO_5045434284" description="Carboxypeptidase-like protein" evidence="1">
    <location>
        <begin position="22"/>
        <end position="405"/>
    </location>
</feature>
<comment type="caution">
    <text evidence="2">The sequence shown here is derived from an EMBL/GenBank/DDBJ whole genome shotgun (WGS) entry which is preliminary data.</text>
</comment>
<dbReference type="RefSeq" id="WP_345210651.1">
    <property type="nucleotide sequence ID" value="NZ_BAABFT010000003.1"/>
</dbReference>
<accession>A0ABP8G7V1</accession>
<keyword evidence="3" id="KW-1185">Reference proteome</keyword>
<gene>
    <name evidence="2" type="ORF">GCM10023149_17450</name>
</gene>
<dbReference type="Gene3D" id="2.60.40.1120">
    <property type="entry name" value="Carboxypeptidase-like, regulatory domain"/>
    <property type="match status" value="1"/>
</dbReference>
<keyword evidence="1" id="KW-0732">Signal</keyword>